<feature type="compositionally biased region" description="Polar residues" evidence="2">
    <location>
        <begin position="9"/>
        <end position="18"/>
    </location>
</feature>
<dbReference type="Proteomes" id="UP001055219">
    <property type="component" value="Unassembled WGS sequence"/>
</dbReference>
<feature type="region of interest" description="Disordered" evidence="2">
    <location>
        <begin position="65"/>
        <end position="104"/>
    </location>
</feature>
<feature type="coiled-coil region" evidence="1">
    <location>
        <begin position="31"/>
        <end position="58"/>
    </location>
</feature>
<evidence type="ECO:0000256" key="2">
    <source>
        <dbReference type="SAM" id="MobiDB-lite"/>
    </source>
</evidence>
<keyword evidence="1" id="KW-0175">Coiled coil</keyword>
<dbReference type="GeneID" id="75832374"/>
<dbReference type="EMBL" id="JAGIXG020000001">
    <property type="protein sequence ID" value="KAI6785557.1"/>
    <property type="molecule type" value="Genomic_DNA"/>
</dbReference>
<gene>
    <name evidence="3" type="ORF">J7T54_005891</name>
</gene>
<dbReference type="AlphaFoldDB" id="A0A9Q0BHH9"/>
<protein>
    <submittedName>
        <fullName evidence="3">Uncharacterized protein</fullName>
    </submittedName>
</protein>
<dbReference type="OrthoDB" id="5398685at2759"/>
<feature type="region of interest" description="Disordered" evidence="2">
    <location>
        <begin position="1"/>
        <end position="24"/>
    </location>
</feature>
<keyword evidence="4" id="KW-1185">Reference proteome</keyword>
<dbReference type="RefSeq" id="XP_051366413.1">
    <property type="nucleotide sequence ID" value="XM_051503069.1"/>
</dbReference>
<reference evidence="3" key="2">
    <citation type="submission" date="2022-07" db="EMBL/GenBank/DDBJ databases">
        <authorList>
            <person name="Goncalves M.F.M."/>
            <person name="Hilario S."/>
            <person name="Van De Peer Y."/>
            <person name="Esteves A.C."/>
            <person name="Alves A."/>
        </authorList>
    </citation>
    <scope>NUCLEOTIDE SEQUENCE</scope>
    <source>
        <strain evidence="3">MUM 19.33</strain>
    </source>
</reference>
<name>A0A9Q0BHH9_9HYPO</name>
<evidence type="ECO:0000313" key="4">
    <source>
        <dbReference type="Proteomes" id="UP001055219"/>
    </source>
</evidence>
<feature type="compositionally biased region" description="Basic and acidic residues" evidence="2">
    <location>
        <begin position="65"/>
        <end position="88"/>
    </location>
</feature>
<evidence type="ECO:0000313" key="3">
    <source>
        <dbReference type="EMBL" id="KAI6785557.1"/>
    </source>
</evidence>
<comment type="caution">
    <text evidence="3">The sequence shown here is derived from an EMBL/GenBank/DDBJ whole genome shotgun (WGS) entry which is preliminary data.</text>
</comment>
<organism evidence="3 4">
    <name type="scientific">Emericellopsis cladophorae</name>
    <dbReference type="NCBI Taxonomy" id="2686198"/>
    <lineage>
        <taxon>Eukaryota</taxon>
        <taxon>Fungi</taxon>
        <taxon>Dikarya</taxon>
        <taxon>Ascomycota</taxon>
        <taxon>Pezizomycotina</taxon>
        <taxon>Sordariomycetes</taxon>
        <taxon>Hypocreomycetidae</taxon>
        <taxon>Hypocreales</taxon>
        <taxon>Bionectriaceae</taxon>
        <taxon>Emericellopsis</taxon>
    </lineage>
</organism>
<reference evidence="3" key="1">
    <citation type="journal article" date="2021" name="J Fungi (Basel)">
        <title>Genomic and Metabolomic Analyses of the Marine Fungus Emericellopsis cladophorae: Insights into Saltwater Adaptability Mechanisms and Its Biosynthetic Potential.</title>
        <authorList>
            <person name="Goncalves M.F.M."/>
            <person name="Hilario S."/>
            <person name="Van de Peer Y."/>
            <person name="Esteves A.C."/>
            <person name="Alves A."/>
        </authorList>
    </citation>
    <scope>NUCLEOTIDE SEQUENCE</scope>
    <source>
        <strain evidence="3">MUM 19.33</strain>
    </source>
</reference>
<accession>A0A9Q0BHH9</accession>
<proteinExistence type="predicted"/>
<evidence type="ECO:0000256" key="1">
    <source>
        <dbReference type="SAM" id="Coils"/>
    </source>
</evidence>
<sequence>MTAPDDDPQQQGQSNGKVQTEADLAQAYKEIMRGEQAATAMENNLSNLESKLDAILAAFDAADVEKATGENKQSSDDDDRARVGIADKNEDEQPSGSSKEAKAE</sequence>